<reference evidence="3" key="2">
    <citation type="submission" date="2020-12" db="EMBL/GenBank/DDBJ databases">
        <title>New Spironucleus salmonicida genome in near-complete chromosomes.</title>
        <authorList>
            <person name="Xu F."/>
            <person name="Kurt Z."/>
            <person name="Jimenez-Gonzalez A."/>
            <person name="Astvaldsson A."/>
            <person name="Andersson J.O."/>
            <person name="Svard S.G."/>
        </authorList>
    </citation>
    <scope>NUCLEOTIDE SEQUENCE</scope>
    <source>
        <strain evidence="3">ATCC 50377</strain>
    </source>
</reference>
<accession>V6LUU8</accession>
<sequence length="316" mass="35578">MLIQIKEFLSLSAVYYAFQGNEKLANNQLLSSIIIAFFNFTFCSIPKFWYANIISLLNMLCGIIAIYKQIFEFSTKPQFRVLFYVLAGQFFDVFDGRAADRFGSTKYGEMFDDAADFTSFGVATGVLIYQSFHHTFYFSHSVSLISAMFYISCVAFRLVRFVINKHKSGKTGGVRFFEGLPSPATSAFVITLTVGIQSFKMQNLSVFEHYKKIIQVIYLGLIICILTLTVSKIKYAHFGRVFASKDFVSHKAMGMCGFALISAVSQCIVTKNPDGIVGFGIVGIVWYIFSPILTQKLYLRAETADMESSETDDKDE</sequence>
<dbReference type="GO" id="GO:0016020">
    <property type="term" value="C:membrane"/>
    <property type="evidence" value="ECO:0007669"/>
    <property type="project" value="InterPro"/>
</dbReference>
<evidence type="ECO:0000313" key="4">
    <source>
        <dbReference type="Proteomes" id="UP000018208"/>
    </source>
</evidence>
<keyword evidence="4" id="KW-1185">Reference proteome</keyword>
<feature type="transmembrane region" description="Helical" evidence="1">
    <location>
        <begin position="48"/>
        <end position="67"/>
    </location>
</feature>
<evidence type="ECO:0000313" key="2">
    <source>
        <dbReference type="EMBL" id="EST48407.1"/>
    </source>
</evidence>
<dbReference type="InterPro" id="IPR000462">
    <property type="entry name" value="CDP-OH_P_trans"/>
</dbReference>
<feature type="transmembrane region" description="Helical" evidence="1">
    <location>
        <begin position="138"/>
        <end position="159"/>
    </location>
</feature>
<feature type="transmembrane region" description="Helical" evidence="1">
    <location>
        <begin position="252"/>
        <end position="269"/>
    </location>
</feature>
<name>V6LUU8_9EUKA</name>
<reference evidence="2 3" key="1">
    <citation type="journal article" date="2014" name="PLoS Genet.">
        <title>The Genome of Spironucleus salmonicida Highlights a Fish Pathogen Adapted to Fluctuating Environments.</title>
        <authorList>
            <person name="Xu F."/>
            <person name="Jerlstrom-Hultqvist J."/>
            <person name="Einarsson E."/>
            <person name="Astvaldsson A."/>
            <person name="Svard S.G."/>
            <person name="Andersson J.O."/>
        </authorList>
    </citation>
    <scope>NUCLEOTIDE SEQUENCE</scope>
    <source>
        <strain evidence="3">ATCC 50377</strain>
    </source>
</reference>
<evidence type="ECO:0000256" key="1">
    <source>
        <dbReference type="SAM" id="Phobius"/>
    </source>
</evidence>
<dbReference type="InterPro" id="IPR043130">
    <property type="entry name" value="CDP-OH_PTrfase_TM_dom"/>
</dbReference>
<dbReference type="Gene3D" id="1.20.120.1760">
    <property type="match status" value="1"/>
</dbReference>
<protein>
    <submittedName>
        <fullName evidence="3">CDP-diacylglycerol---serine O-phosphatidyltransferase</fullName>
    </submittedName>
    <submittedName>
        <fullName evidence="2">Transmembrane domain-containing protein</fullName>
    </submittedName>
</protein>
<proteinExistence type="predicted"/>
<dbReference type="GO" id="GO:0008654">
    <property type="term" value="P:phospholipid biosynthetic process"/>
    <property type="evidence" value="ECO:0007669"/>
    <property type="project" value="InterPro"/>
</dbReference>
<feature type="transmembrane region" description="Helical" evidence="1">
    <location>
        <begin position="275"/>
        <end position="293"/>
    </location>
</feature>
<dbReference type="EMBL" id="AUWU02000008">
    <property type="protein sequence ID" value="KAH0570250.1"/>
    <property type="molecule type" value="Genomic_DNA"/>
</dbReference>
<keyword evidence="1" id="KW-0472">Membrane</keyword>
<dbReference type="GO" id="GO:0016780">
    <property type="term" value="F:phosphotransferase activity, for other substituted phosphate groups"/>
    <property type="evidence" value="ECO:0007669"/>
    <property type="project" value="InterPro"/>
</dbReference>
<evidence type="ECO:0000313" key="3">
    <source>
        <dbReference type="EMBL" id="KAH0570250.1"/>
    </source>
</evidence>
<feature type="transmembrane region" description="Helical" evidence="1">
    <location>
        <begin position="180"/>
        <end position="201"/>
    </location>
</feature>
<dbReference type="VEuPathDB" id="GiardiaDB:SS50377_28225"/>
<dbReference type="AlphaFoldDB" id="V6LUU8"/>
<keyword evidence="1 2" id="KW-0812">Transmembrane</keyword>
<dbReference type="Proteomes" id="UP000018208">
    <property type="component" value="Unassembled WGS sequence"/>
</dbReference>
<feature type="transmembrane region" description="Helical" evidence="1">
    <location>
        <begin position="213"/>
        <end position="231"/>
    </location>
</feature>
<dbReference type="OrthoDB" id="10254249at2759"/>
<dbReference type="EMBL" id="KI545985">
    <property type="protein sequence ID" value="EST48407.1"/>
    <property type="molecule type" value="Genomic_DNA"/>
</dbReference>
<keyword evidence="1" id="KW-1133">Transmembrane helix</keyword>
<gene>
    <name evidence="2" type="ORF">SS50377_11355</name>
    <name evidence="3" type="ORF">SS50377_28225</name>
</gene>
<organism evidence="2">
    <name type="scientific">Spironucleus salmonicida</name>
    <dbReference type="NCBI Taxonomy" id="348837"/>
    <lineage>
        <taxon>Eukaryota</taxon>
        <taxon>Metamonada</taxon>
        <taxon>Diplomonadida</taxon>
        <taxon>Hexamitidae</taxon>
        <taxon>Hexamitinae</taxon>
        <taxon>Spironucleus</taxon>
    </lineage>
</organism>
<dbReference type="Pfam" id="PF01066">
    <property type="entry name" value="CDP-OH_P_transf"/>
    <property type="match status" value="1"/>
</dbReference>